<dbReference type="InterPro" id="IPR001466">
    <property type="entry name" value="Beta-lactam-related"/>
</dbReference>
<keyword evidence="2" id="KW-0472">Membrane</keyword>
<dbReference type="PANTHER" id="PTHR46825">
    <property type="entry name" value="D-ALANYL-D-ALANINE-CARBOXYPEPTIDASE/ENDOPEPTIDASE AMPH"/>
    <property type="match status" value="1"/>
</dbReference>
<evidence type="ECO:0000313" key="4">
    <source>
        <dbReference type="EMBL" id="SUM68695.1"/>
    </source>
</evidence>
<keyword evidence="5" id="KW-1185">Reference proteome</keyword>
<dbReference type="Pfam" id="PF00144">
    <property type="entry name" value="Beta-lactamase"/>
    <property type="match status" value="1"/>
</dbReference>
<dbReference type="GO" id="GO:0016020">
    <property type="term" value="C:membrane"/>
    <property type="evidence" value="ECO:0007669"/>
    <property type="project" value="UniProtKB-SubCell"/>
</dbReference>
<evidence type="ECO:0000313" key="5">
    <source>
        <dbReference type="Proteomes" id="UP000255425"/>
    </source>
</evidence>
<dbReference type="Proteomes" id="UP000255425">
    <property type="component" value="Unassembled WGS sequence"/>
</dbReference>
<feature type="domain" description="Beta-lactamase-related" evidence="3">
    <location>
        <begin position="45"/>
        <end position="357"/>
    </location>
</feature>
<gene>
    <name evidence="4" type="primary">ampC</name>
    <name evidence="4" type="ORF">NCTC11807_00612</name>
</gene>
<proteinExistence type="predicted"/>
<comment type="subcellular location">
    <subcellularLocation>
        <location evidence="1">Membrane</location>
    </subcellularLocation>
</comment>
<dbReference type="GO" id="GO:0008800">
    <property type="term" value="F:beta-lactamase activity"/>
    <property type="evidence" value="ECO:0007669"/>
    <property type="project" value="UniProtKB-EC"/>
</dbReference>
<reference evidence="4 5" key="1">
    <citation type="submission" date="2018-06" db="EMBL/GenBank/DDBJ databases">
        <authorList>
            <consortium name="Pathogen Informatics"/>
            <person name="Doyle S."/>
        </authorList>
    </citation>
    <scope>NUCLEOTIDE SEQUENCE [LARGE SCALE GENOMIC DNA]</scope>
    <source>
        <strain evidence="4 5">NCTC11807</strain>
    </source>
</reference>
<dbReference type="AlphaFoldDB" id="A0A380GZM1"/>
<protein>
    <submittedName>
        <fullName evidence="4">Beta-lactamase</fullName>
        <ecNumber evidence="4">3.5.2.6</ecNumber>
    </submittedName>
</protein>
<dbReference type="EC" id="3.5.2.6" evidence="4"/>
<organism evidence="4 5">
    <name type="scientific">Staphylococcus saccharolyticus</name>
    <dbReference type="NCBI Taxonomy" id="33028"/>
    <lineage>
        <taxon>Bacteria</taxon>
        <taxon>Bacillati</taxon>
        <taxon>Bacillota</taxon>
        <taxon>Bacilli</taxon>
        <taxon>Bacillales</taxon>
        <taxon>Staphylococcaceae</taxon>
        <taxon>Staphylococcus</taxon>
    </lineage>
</organism>
<name>A0A380GZM1_9STAP</name>
<evidence type="ECO:0000256" key="1">
    <source>
        <dbReference type="ARBA" id="ARBA00004370"/>
    </source>
</evidence>
<keyword evidence="4" id="KW-0378">Hydrolase</keyword>
<dbReference type="PANTHER" id="PTHR46825:SF11">
    <property type="entry name" value="PENICILLIN-BINDING PROTEIN 4"/>
    <property type="match status" value="1"/>
</dbReference>
<dbReference type="InterPro" id="IPR012338">
    <property type="entry name" value="Beta-lactam/transpept-like"/>
</dbReference>
<dbReference type="InterPro" id="IPR050491">
    <property type="entry name" value="AmpC-like"/>
</dbReference>
<dbReference type="SUPFAM" id="SSF56601">
    <property type="entry name" value="beta-lactamase/transpeptidase-like"/>
    <property type="match status" value="1"/>
</dbReference>
<accession>A0A380GZM1</accession>
<sequence length="389" mass="44098">MKRKKFKITVVTLIILLFVAIVTKHYTAHSKNITMLTDHSQTQIDRMVLSTMEKGDIPGVSVLIIKDNKVFMDKGYGYANVAQKKKVSPKTKFEIASNTKAFTGYAILQLVREGKVNLNDKVSKYIPDFYMKYDDEKQDITIKQLLGQTSGIPFDITEENHYFKDYNTIDHIVKYAKGKSLNHSPGETFEYSNMNYDILGLVIQNVSHKSYISYIQHHILNPLNMVHTTFKTTNVKGKDDATGYELFNGNVEKSKPEFNIGDTPAAFMMSSTKDLRNWVKFQLKPPVTSQPLIETSHKAFATSIGKDDADGYGAGWFVNTDDNIIFHTGILDNFSSEILLNPKKSYGIVVLANMKSKQVFELANNINSQILNNDHYTTLEDKINQSKSE</sequence>
<evidence type="ECO:0000259" key="3">
    <source>
        <dbReference type="Pfam" id="PF00144"/>
    </source>
</evidence>
<evidence type="ECO:0000256" key="2">
    <source>
        <dbReference type="ARBA" id="ARBA00023136"/>
    </source>
</evidence>
<dbReference type="EMBL" id="UHDZ01000001">
    <property type="protein sequence ID" value="SUM68695.1"/>
    <property type="molecule type" value="Genomic_DNA"/>
</dbReference>
<dbReference type="Gene3D" id="3.40.710.10">
    <property type="entry name" value="DD-peptidase/beta-lactamase superfamily"/>
    <property type="match status" value="1"/>
</dbReference>